<gene>
    <name evidence="13" type="ORF">G4223_11895</name>
</gene>
<evidence type="ECO:0000313" key="14">
    <source>
        <dbReference type="Proteomes" id="UP000480684"/>
    </source>
</evidence>
<reference evidence="13 14" key="1">
    <citation type="submission" date="2020-02" db="EMBL/GenBank/DDBJ databases">
        <authorList>
            <person name="Dziuba M."/>
            <person name="Kuznetsov B."/>
            <person name="Mardanov A."/>
            <person name="Ravin N."/>
            <person name="Grouzdev D."/>
        </authorList>
    </citation>
    <scope>NUCLEOTIDE SEQUENCE [LARGE SCALE GENOMIC DNA]</scope>
    <source>
        <strain evidence="13 14">SpK</strain>
    </source>
</reference>
<organism evidence="13 14">
    <name type="scientific">Magnetospirillum aberrantis SpK</name>
    <dbReference type="NCBI Taxonomy" id="908842"/>
    <lineage>
        <taxon>Bacteria</taxon>
        <taxon>Pseudomonadati</taxon>
        <taxon>Pseudomonadota</taxon>
        <taxon>Alphaproteobacteria</taxon>
        <taxon>Rhodospirillales</taxon>
        <taxon>Rhodospirillaceae</taxon>
        <taxon>Magnetospirillum</taxon>
    </lineage>
</organism>
<keyword evidence="4 10" id="KW-0633">Potassium transport</keyword>
<evidence type="ECO:0000256" key="11">
    <source>
        <dbReference type="PIRSR" id="PIRSR006247-1"/>
    </source>
</evidence>
<sequence length="482" mass="52025">MIDFKPVVFVNGILLIILAAAMGLPAMADAVSGDSDWRVFAVSALVTAFIGAGMALGGRPAEHQPLTTRQAFLLTASVWYVLSAFAALPFAFSAYGLSPADAFFEATSGFTTTGSTVLTGLDSAPKGILLWRALLNWLGGVGIIVMAVAILPILRIGGMQLFKMESSDKSDKVKPRVTQVAGSILLVYLTFTAAICLGLWLSGMTPFDAMCHAFAALGTGGFSTSDQSLGKWGPATQWIAIAGMLMGAMPFTLFVSPWKHQRWPFLKDSQIRWFLNFVAFFALVLAFWQWAFNDMEPGEALTHATFNVVSVVTTTGFASTDYNAWGGFAQCVFFILIFIGGCTGSTAGGVKVFRWEVLFKLAGVHLKRLLHPHGIFVVDFNRRPIAQSILDSVLGFMAMFFLTFAIFSLMLTVAGMDLISAITGSAQALSNVGPGLGPVIGPAGNFQTVPDLAKWIMAFEMVMGRLELFTVVVLFTRSFWRE</sequence>
<evidence type="ECO:0000256" key="5">
    <source>
        <dbReference type="ARBA" id="ARBA00022692"/>
    </source>
</evidence>
<feature type="transmembrane region" description="Helical" evidence="12">
    <location>
        <begin position="134"/>
        <end position="156"/>
    </location>
</feature>
<dbReference type="AlphaFoldDB" id="A0A7C9UXE1"/>
<dbReference type="PANTHER" id="PTHR32024">
    <property type="entry name" value="TRK SYSTEM POTASSIUM UPTAKE PROTEIN TRKG-RELATED"/>
    <property type="match status" value="1"/>
</dbReference>
<evidence type="ECO:0000256" key="6">
    <source>
        <dbReference type="ARBA" id="ARBA00022958"/>
    </source>
</evidence>
<evidence type="ECO:0000313" key="13">
    <source>
        <dbReference type="EMBL" id="NFV80812.1"/>
    </source>
</evidence>
<feature type="transmembrane region" description="Helical" evidence="12">
    <location>
        <begin position="389"/>
        <end position="411"/>
    </location>
</feature>
<feature type="binding site" evidence="11">
    <location>
        <position position="112"/>
    </location>
    <ligand>
        <name>K(+)</name>
        <dbReference type="ChEBI" id="CHEBI:29103"/>
    </ligand>
</feature>
<evidence type="ECO:0000256" key="4">
    <source>
        <dbReference type="ARBA" id="ARBA00022538"/>
    </source>
</evidence>
<proteinExistence type="inferred from homology"/>
<feature type="binding site" evidence="11">
    <location>
        <position position="314"/>
    </location>
    <ligand>
        <name>K(+)</name>
        <dbReference type="ChEBI" id="CHEBI:29103"/>
    </ligand>
</feature>
<keyword evidence="2 10" id="KW-0813">Transport</keyword>
<feature type="binding site" evidence="11">
    <location>
        <position position="113"/>
    </location>
    <ligand>
        <name>K(+)</name>
        <dbReference type="ChEBI" id="CHEBI:29103"/>
    </ligand>
</feature>
<dbReference type="InterPro" id="IPR003445">
    <property type="entry name" value="Cat_transpt"/>
</dbReference>
<feature type="binding site" evidence="11">
    <location>
        <position position="432"/>
    </location>
    <ligand>
        <name>K(+)</name>
        <dbReference type="ChEBI" id="CHEBI:29103"/>
    </ligand>
</feature>
<keyword evidence="8 10" id="KW-0406">Ion transport</keyword>
<feature type="transmembrane region" description="Helical" evidence="12">
    <location>
        <begin position="327"/>
        <end position="350"/>
    </location>
</feature>
<dbReference type="PANTHER" id="PTHR32024:SF3">
    <property type="entry name" value="TRK SYSTEM POTASSIUM UPTAKE PROTEIN"/>
    <property type="match status" value="1"/>
</dbReference>
<feature type="binding site" evidence="11">
    <location>
        <position position="220"/>
    </location>
    <ligand>
        <name>K(+)</name>
        <dbReference type="ChEBI" id="CHEBI:29103"/>
    </ligand>
</feature>
<evidence type="ECO:0000256" key="8">
    <source>
        <dbReference type="ARBA" id="ARBA00023065"/>
    </source>
</evidence>
<keyword evidence="9 10" id="KW-0472">Membrane</keyword>
<evidence type="ECO:0000256" key="12">
    <source>
        <dbReference type="SAM" id="Phobius"/>
    </source>
</evidence>
<comment type="function">
    <text evidence="10">Low-affinity potassium transport system. Interacts with Trk system potassium uptake protein TrkA.</text>
</comment>
<feature type="transmembrane region" description="Helical" evidence="12">
    <location>
        <begin position="238"/>
        <end position="258"/>
    </location>
</feature>
<feature type="binding site" evidence="11">
    <location>
        <position position="431"/>
    </location>
    <ligand>
        <name>K(+)</name>
        <dbReference type="ChEBI" id="CHEBI:29103"/>
    </ligand>
</feature>
<keyword evidence="10" id="KW-0997">Cell inner membrane</keyword>
<accession>A0A7C9UXE1</accession>
<name>A0A7C9UXE1_9PROT</name>
<dbReference type="GO" id="GO:0046872">
    <property type="term" value="F:metal ion binding"/>
    <property type="evidence" value="ECO:0007669"/>
    <property type="project" value="UniProtKB-KW"/>
</dbReference>
<dbReference type="Pfam" id="PF02386">
    <property type="entry name" value="TrkH"/>
    <property type="match status" value="1"/>
</dbReference>
<feature type="binding site" evidence="11">
    <location>
        <position position="315"/>
    </location>
    <ligand>
        <name>K(+)</name>
        <dbReference type="ChEBI" id="CHEBI:29103"/>
    </ligand>
</feature>
<dbReference type="GO" id="GO:0005886">
    <property type="term" value="C:plasma membrane"/>
    <property type="evidence" value="ECO:0007669"/>
    <property type="project" value="UniProtKB-SubCell"/>
</dbReference>
<comment type="caution">
    <text evidence="13">The sequence shown here is derived from an EMBL/GenBank/DDBJ whole genome shotgun (WGS) entry which is preliminary data.</text>
</comment>
<evidence type="ECO:0000256" key="3">
    <source>
        <dbReference type="ARBA" id="ARBA00022475"/>
    </source>
</evidence>
<protein>
    <recommendedName>
        <fullName evidence="10">Trk system potassium uptake protein</fullName>
    </recommendedName>
</protein>
<keyword evidence="6 10" id="KW-0630">Potassium</keyword>
<keyword evidence="11" id="KW-0479">Metal-binding</keyword>
<keyword evidence="3 10" id="KW-1003">Cell membrane</keyword>
<evidence type="ECO:0000256" key="9">
    <source>
        <dbReference type="ARBA" id="ARBA00023136"/>
    </source>
</evidence>
<feature type="transmembrane region" description="Helical" evidence="12">
    <location>
        <begin position="7"/>
        <end position="27"/>
    </location>
</feature>
<comment type="similarity">
    <text evidence="10">Belongs to the TrkH potassium transport family.</text>
</comment>
<feature type="transmembrane region" description="Helical" evidence="12">
    <location>
        <begin position="455"/>
        <end position="476"/>
    </location>
</feature>
<evidence type="ECO:0000256" key="1">
    <source>
        <dbReference type="ARBA" id="ARBA00004651"/>
    </source>
</evidence>
<dbReference type="Proteomes" id="UP000480684">
    <property type="component" value="Unassembled WGS sequence"/>
</dbReference>
<feature type="transmembrane region" description="Helical" evidence="12">
    <location>
        <begin position="39"/>
        <end position="59"/>
    </location>
</feature>
<dbReference type="PIRSF" id="PIRSF006247">
    <property type="entry name" value="TrkH"/>
    <property type="match status" value="1"/>
</dbReference>
<evidence type="ECO:0000256" key="7">
    <source>
        <dbReference type="ARBA" id="ARBA00022989"/>
    </source>
</evidence>
<keyword evidence="5 12" id="KW-0812">Transmembrane</keyword>
<feature type="transmembrane region" description="Helical" evidence="12">
    <location>
        <begin position="71"/>
        <end position="92"/>
    </location>
</feature>
<dbReference type="InterPro" id="IPR004772">
    <property type="entry name" value="TrkH"/>
</dbReference>
<evidence type="ECO:0000256" key="10">
    <source>
        <dbReference type="PIRNR" id="PIRNR006247"/>
    </source>
</evidence>
<keyword evidence="7 12" id="KW-1133">Transmembrane helix</keyword>
<comment type="subcellular location">
    <subcellularLocation>
        <location evidence="10">Cell inner membrane</location>
        <topology evidence="10">Multi-pass membrane protein</topology>
    </subcellularLocation>
    <subcellularLocation>
        <location evidence="1">Cell membrane</location>
        <topology evidence="1">Multi-pass membrane protein</topology>
    </subcellularLocation>
</comment>
<dbReference type="EMBL" id="JAAIYP010000038">
    <property type="protein sequence ID" value="NFV80812.1"/>
    <property type="molecule type" value="Genomic_DNA"/>
</dbReference>
<dbReference type="RefSeq" id="WP_163679730.1">
    <property type="nucleotide sequence ID" value="NZ_JAAIYP010000038.1"/>
</dbReference>
<keyword evidence="14" id="KW-1185">Reference proteome</keyword>
<dbReference type="GO" id="GO:0015379">
    <property type="term" value="F:potassium:chloride symporter activity"/>
    <property type="evidence" value="ECO:0007669"/>
    <property type="project" value="InterPro"/>
</dbReference>
<evidence type="ECO:0000256" key="2">
    <source>
        <dbReference type="ARBA" id="ARBA00022448"/>
    </source>
</evidence>
<feature type="transmembrane region" description="Helical" evidence="12">
    <location>
        <begin position="270"/>
        <end position="291"/>
    </location>
</feature>
<feature type="transmembrane region" description="Helical" evidence="12">
    <location>
        <begin position="177"/>
        <end position="200"/>
    </location>
</feature>